<reference evidence="2 3" key="1">
    <citation type="journal article" date="2011" name="Genome Res.">
        <title>Phylogeny-wide analysis of social amoeba genomes highlights ancient origins for complex intercellular communication.</title>
        <authorList>
            <person name="Heidel A.J."/>
            <person name="Lawal H.M."/>
            <person name="Felder M."/>
            <person name="Schilde C."/>
            <person name="Helps N.R."/>
            <person name="Tunggal B."/>
            <person name="Rivero F."/>
            <person name="John U."/>
            <person name="Schleicher M."/>
            <person name="Eichinger L."/>
            <person name="Platzer M."/>
            <person name="Noegel A.A."/>
            <person name="Schaap P."/>
            <person name="Gloeckner G."/>
        </authorList>
    </citation>
    <scope>NUCLEOTIDE SEQUENCE [LARGE SCALE GENOMIC DNA]</scope>
    <source>
        <strain evidence="3">ATCC 26659 / Pp 5 / PN500</strain>
    </source>
</reference>
<dbReference type="SUPFAM" id="SSF54791">
    <property type="entry name" value="Eukaryotic type KH-domain (KH-domain type I)"/>
    <property type="match status" value="1"/>
</dbReference>
<name>D3AWJ0_HETP5</name>
<dbReference type="InterPro" id="IPR036612">
    <property type="entry name" value="KH_dom_type_1_sf"/>
</dbReference>
<feature type="compositionally biased region" description="Polar residues" evidence="1">
    <location>
        <begin position="18"/>
        <end position="35"/>
    </location>
</feature>
<feature type="region of interest" description="Disordered" evidence="1">
    <location>
        <begin position="622"/>
        <end position="652"/>
    </location>
</feature>
<feature type="compositionally biased region" description="Low complexity" evidence="1">
    <location>
        <begin position="1"/>
        <end position="16"/>
    </location>
</feature>
<feature type="region of interest" description="Disordered" evidence="1">
    <location>
        <begin position="429"/>
        <end position="451"/>
    </location>
</feature>
<feature type="compositionally biased region" description="Acidic residues" evidence="1">
    <location>
        <begin position="639"/>
        <end position="652"/>
    </location>
</feature>
<evidence type="ECO:0000256" key="1">
    <source>
        <dbReference type="SAM" id="MobiDB-lite"/>
    </source>
</evidence>
<dbReference type="Proteomes" id="UP000001396">
    <property type="component" value="Unassembled WGS sequence"/>
</dbReference>
<protein>
    <submittedName>
        <fullName evidence="2">Uncharacterized protein</fullName>
    </submittedName>
</protein>
<gene>
    <name evidence="2" type="ORF">PPL_00465</name>
</gene>
<dbReference type="EMBL" id="ADBJ01000002">
    <property type="protein sequence ID" value="EFA86663.1"/>
    <property type="molecule type" value="Genomic_DNA"/>
</dbReference>
<dbReference type="RefSeq" id="XP_020438767.1">
    <property type="nucleotide sequence ID" value="XM_020571493.1"/>
</dbReference>
<dbReference type="OMA" id="VKGSLWG"/>
<sequence>MSFNNNGNNSGNNGVNLPKNSRFNNSPTGGDVNSPTGGGYSVPTPGRFHMRGSKKYARAGHFNAPIDHNMLQQQQQQQPNTFQQPIITSPNLMAGGSVDQLQQPSQLTHQQIGSPSPHHQHHPHPMQQQNYFNNQYQSPQGKPFGGGGRGGNSSSHYFGGGGRGGGHMRGGGRGAPRGRGRGGYRGGHSYFGSQSYHQGGYGQKMLRTNVNIPAFSGGAIIGVKGSLWGLINKATNARIKIIKTSAIIKCPDAQQLDRAKEIVLKLKNTAAKYLSLIDYKGEQKLKFVEQPNYSVVVLDNKTATDENTDIQDVARTHEPQFASRFNEIFSTLSIDKATQIPYVDIKTGKIWFIKCADIPSAAMSADKYELYTESLDSVFQSSSCINEQFVHQHTLFKEKKPYVLVTMLDTESLDIITVKCFEEKVVSPASPTANSSATPSSSTSTTSTTAASGNQTVEYRFINPSIYKQTHHINAKVLFPQTRQGHFDLRVSIDTVSKLPLDSHHENLRQFITSIKISKNANGNNNYSIPESNLFIVESLIIQKVSIYRNEQKTLQFHLLEDNVTRLTTSSPEYNRPTNSILCTSPSLYDMFKSKNWSIEQVLEEVKSLAKNVRILISQQDTGKLQTPPAVQSDFEPMNVDDDDEEEDSNNQ</sequence>
<dbReference type="FunCoup" id="D3AWJ0">
    <property type="interactions" value="599"/>
</dbReference>
<comment type="caution">
    <text evidence="2">The sequence shown here is derived from an EMBL/GenBank/DDBJ whole genome shotgun (WGS) entry which is preliminary data.</text>
</comment>
<evidence type="ECO:0000313" key="3">
    <source>
        <dbReference type="Proteomes" id="UP000001396"/>
    </source>
</evidence>
<feature type="compositionally biased region" description="Gly residues" evidence="1">
    <location>
        <begin position="158"/>
        <end position="175"/>
    </location>
</feature>
<dbReference type="GO" id="GO:0003723">
    <property type="term" value="F:RNA binding"/>
    <property type="evidence" value="ECO:0007669"/>
    <property type="project" value="InterPro"/>
</dbReference>
<proteinExistence type="predicted"/>
<dbReference type="InParanoid" id="D3AWJ0"/>
<feature type="region of interest" description="Disordered" evidence="1">
    <location>
        <begin position="103"/>
        <end position="189"/>
    </location>
</feature>
<accession>D3AWJ0</accession>
<evidence type="ECO:0000313" key="2">
    <source>
        <dbReference type="EMBL" id="EFA86663.1"/>
    </source>
</evidence>
<dbReference type="AlphaFoldDB" id="D3AWJ0"/>
<keyword evidence="3" id="KW-1185">Reference proteome</keyword>
<feature type="compositionally biased region" description="Low complexity" evidence="1">
    <location>
        <begin position="125"/>
        <end position="137"/>
    </location>
</feature>
<organism evidence="2 3">
    <name type="scientific">Heterostelium pallidum (strain ATCC 26659 / Pp 5 / PN500)</name>
    <name type="common">Cellular slime mold</name>
    <name type="synonym">Polysphondylium pallidum</name>
    <dbReference type="NCBI Taxonomy" id="670386"/>
    <lineage>
        <taxon>Eukaryota</taxon>
        <taxon>Amoebozoa</taxon>
        <taxon>Evosea</taxon>
        <taxon>Eumycetozoa</taxon>
        <taxon>Dictyostelia</taxon>
        <taxon>Acytosteliales</taxon>
        <taxon>Acytosteliaceae</taxon>
        <taxon>Heterostelium</taxon>
    </lineage>
</organism>
<dbReference type="GeneID" id="31355998"/>
<feature type="compositionally biased region" description="Low complexity" evidence="1">
    <location>
        <begin position="103"/>
        <end position="117"/>
    </location>
</feature>
<feature type="region of interest" description="Disordered" evidence="1">
    <location>
        <begin position="1"/>
        <end position="50"/>
    </location>
</feature>